<gene>
    <name evidence="1" type="ORF">BDV96DRAFT_662265</name>
</gene>
<protein>
    <submittedName>
        <fullName evidence="1">Uncharacterized protein</fullName>
    </submittedName>
</protein>
<proteinExistence type="predicted"/>
<dbReference type="Proteomes" id="UP000799770">
    <property type="component" value="Unassembled WGS sequence"/>
</dbReference>
<evidence type="ECO:0000313" key="2">
    <source>
        <dbReference type="Proteomes" id="UP000799770"/>
    </source>
</evidence>
<dbReference type="EMBL" id="ML977328">
    <property type="protein sequence ID" value="KAF2113215.1"/>
    <property type="molecule type" value="Genomic_DNA"/>
</dbReference>
<organism evidence="1 2">
    <name type="scientific">Lophiotrema nucula</name>
    <dbReference type="NCBI Taxonomy" id="690887"/>
    <lineage>
        <taxon>Eukaryota</taxon>
        <taxon>Fungi</taxon>
        <taxon>Dikarya</taxon>
        <taxon>Ascomycota</taxon>
        <taxon>Pezizomycotina</taxon>
        <taxon>Dothideomycetes</taxon>
        <taxon>Pleosporomycetidae</taxon>
        <taxon>Pleosporales</taxon>
        <taxon>Lophiotremataceae</taxon>
        <taxon>Lophiotrema</taxon>
    </lineage>
</organism>
<accession>A0A6A5Z1A1</accession>
<keyword evidence="2" id="KW-1185">Reference proteome</keyword>
<sequence length="279" mass="33110">MTPDELHQLIRACQLAQLLFLAFRELTLFHPLPPTHFQPNWALTTMQMEFARHAVFFGGFLERVYDIPDSHRPRDQQRLDTMLMGGGCDTAMAIVDGLIRQLLFLGEPRLADDAWEVRVWFGSAWHWLYMIRVEDHFFAFDITGPQHHNRMALRLWDNYIATFNPTLVDPPFPLGHVRGQHRQWAWAAQNNNRQGDFFRCRMSRFRLVQFLQGHDLDDAITAYLDEHRLTLRRLVRLPTAQYQQHTRELLASVRRHLASHRRHISGNTYQYETRSRRVE</sequence>
<name>A0A6A5Z1A1_9PLEO</name>
<evidence type="ECO:0000313" key="1">
    <source>
        <dbReference type="EMBL" id="KAF2113215.1"/>
    </source>
</evidence>
<reference evidence="1" key="1">
    <citation type="journal article" date="2020" name="Stud. Mycol.">
        <title>101 Dothideomycetes genomes: a test case for predicting lifestyles and emergence of pathogens.</title>
        <authorList>
            <person name="Haridas S."/>
            <person name="Albert R."/>
            <person name="Binder M."/>
            <person name="Bloem J."/>
            <person name="Labutti K."/>
            <person name="Salamov A."/>
            <person name="Andreopoulos B."/>
            <person name="Baker S."/>
            <person name="Barry K."/>
            <person name="Bills G."/>
            <person name="Bluhm B."/>
            <person name="Cannon C."/>
            <person name="Castanera R."/>
            <person name="Culley D."/>
            <person name="Daum C."/>
            <person name="Ezra D."/>
            <person name="Gonzalez J."/>
            <person name="Henrissat B."/>
            <person name="Kuo A."/>
            <person name="Liang C."/>
            <person name="Lipzen A."/>
            <person name="Lutzoni F."/>
            <person name="Magnuson J."/>
            <person name="Mondo S."/>
            <person name="Nolan M."/>
            <person name="Ohm R."/>
            <person name="Pangilinan J."/>
            <person name="Park H.-J."/>
            <person name="Ramirez L."/>
            <person name="Alfaro M."/>
            <person name="Sun H."/>
            <person name="Tritt A."/>
            <person name="Yoshinaga Y."/>
            <person name="Zwiers L.-H."/>
            <person name="Turgeon B."/>
            <person name="Goodwin S."/>
            <person name="Spatafora J."/>
            <person name="Crous P."/>
            <person name="Grigoriev I."/>
        </authorList>
    </citation>
    <scope>NUCLEOTIDE SEQUENCE</scope>
    <source>
        <strain evidence="1">CBS 627.86</strain>
    </source>
</reference>
<dbReference type="AlphaFoldDB" id="A0A6A5Z1A1"/>